<feature type="region of interest" description="Disordered" evidence="1">
    <location>
        <begin position="33"/>
        <end position="219"/>
    </location>
</feature>
<dbReference type="Pfam" id="PF17061">
    <property type="entry name" value="PARM"/>
    <property type="match status" value="2"/>
</dbReference>
<keyword evidence="2" id="KW-1133">Transmembrane helix</keyword>
<evidence type="ECO:0000256" key="2">
    <source>
        <dbReference type="SAM" id="Phobius"/>
    </source>
</evidence>
<dbReference type="Proteomes" id="UP000823872">
    <property type="component" value="Chromosome B1"/>
</dbReference>
<accession>A0ABI7X473</accession>
<name>A0ABI7X473_FELCA</name>
<gene>
    <name evidence="3" type="primary">PARM1</name>
</gene>
<feature type="transmembrane region" description="Helical" evidence="2">
    <location>
        <begin position="296"/>
        <end position="322"/>
    </location>
</feature>
<dbReference type="PANTHER" id="PTHR35453">
    <property type="entry name" value="PROSTATE ANDROGEN-REGULATED MUCIN-LIKE PROTEIN 1"/>
    <property type="match status" value="1"/>
</dbReference>
<keyword evidence="4" id="KW-1185">Reference proteome</keyword>
<keyword evidence="2" id="KW-0472">Membrane</keyword>
<organism evidence="3 4">
    <name type="scientific">Felis catus</name>
    <name type="common">Cat</name>
    <name type="synonym">Felis silvestris catus</name>
    <dbReference type="NCBI Taxonomy" id="9685"/>
    <lineage>
        <taxon>Eukaryota</taxon>
        <taxon>Metazoa</taxon>
        <taxon>Chordata</taxon>
        <taxon>Craniata</taxon>
        <taxon>Vertebrata</taxon>
        <taxon>Euteleostomi</taxon>
        <taxon>Mammalia</taxon>
        <taxon>Eutheria</taxon>
        <taxon>Laurasiatheria</taxon>
        <taxon>Carnivora</taxon>
        <taxon>Feliformia</taxon>
        <taxon>Felidae</taxon>
        <taxon>Felinae</taxon>
        <taxon>Felis</taxon>
    </lineage>
</organism>
<evidence type="ECO:0008006" key="5">
    <source>
        <dbReference type="Google" id="ProtNLM"/>
    </source>
</evidence>
<feature type="compositionally biased region" description="Low complexity" evidence="1">
    <location>
        <begin position="206"/>
        <end position="219"/>
    </location>
</feature>
<protein>
    <recommendedName>
        <fullName evidence="5">Prostate androgen-regulated mucin-like protein 1</fullName>
    </recommendedName>
</protein>
<evidence type="ECO:0000313" key="4">
    <source>
        <dbReference type="Proteomes" id="UP000823872"/>
    </source>
</evidence>
<dbReference type="GeneTree" id="ENSGT00390000014545"/>
<keyword evidence="2" id="KW-0812">Transmembrane</keyword>
<reference evidence="3" key="2">
    <citation type="submission" date="2025-08" db="UniProtKB">
        <authorList>
            <consortium name="Ensembl"/>
        </authorList>
    </citation>
    <scope>IDENTIFICATION</scope>
    <source>
        <strain evidence="3">breed Abyssinian</strain>
    </source>
</reference>
<reference evidence="3" key="3">
    <citation type="submission" date="2025-09" db="UniProtKB">
        <authorList>
            <consortium name="Ensembl"/>
        </authorList>
    </citation>
    <scope>IDENTIFICATION</scope>
    <source>
        <strain evidence="3">breed Abyssinian</strain>
    </source>
</reference>
<feature type="compositionally biased region" description="Polar residues" evidence="1">
    <location>
        <begin position="103"/>
        <end position="139"/>
    </location>
</feature>
<proteinExistence type="predicted"/>
<dbReference type="InterPro" id="IPR031431">
    <property type="entry name" value="PARM1"/>
</dbReference>
<evidence type="ECO:0000256" key="1">
    <source>
        <dbReference type="SAM" id="MobiDB-lite"/>
    </source>
</evidence>
<evidence type="ECO:0000313" key="3">
    <source>
        <dbReference type="Ensembl" id="ENSFCTP00005017324.1"/>
    </source>
</evidence>
<feature type="compositionally biased region" description="Low complexity" evidence="1">
    <location>
        <begin position="159"/>
        <end position="191"/>
    </location>
</feature>
<dbReference type="PANTHER" id="PTHR35453:SF1">
    <property type="entry name" value="PROSTATE ANDROGEN-REGULATED MUCIN-LIKE PROTEIN 1"/>
    <property type="match status" value="1"/>
</dbReference>
<feature type="compositionally biased region" description="Low complexity" evidence="1">
    <location>
        <begin position="140"/>
        <end position="151"/>
    </location>
</feature>
<reference evidence="3 4" key="1">
    <citation type="submission" date="2021-02" db="EMBL/GenBank/DDBJ databases">
        <title>Safari Cat Assemblies.</title>
        <authorList>
            <person name="Bredemeyer K.R."/>
            <person name="Murphy W.J."/>
        </authorList>
    </citation>
    <scope>NUCLEOTIDE SEQUENCE [LARGE SCALE GENOMIC DNA]</scope>
</reference>
<feature type="compositionally biased region" description="Low complexity" evidence="1">
    <location>
        <begin position="45"/>
        <end position="62"/>
    </location>
</feature>
<sequence length="352" mass="36600">IRLESILRLRVQSLPTSGPLPLSLPTNISSTDIWTSSPQSPPASPTTGTSVFPVTTSTSAPTPTLPKNVSVEPREEDISLPASHWERKNTDPSPTSGGLHLTPTPSEHSSGTPKASVPPTGSQSTSETPAQSPAESPTESPALTSPQAAASSPPPLSTSPPEVSSASSASTNHSSAETSLKPTGAPATPESPAEEHSSEHTPTSHATAEPVPTETTPQATVPAKVTCMLIDVETTASPGVIMQEVEHALSSDIQPEAKNGEAHGCHPYSELKTCTSSCQLTRISTCVAHGRLALNVYVGSIAAITVTVIAVVLLVFGVAAYLKIRHSSYGRLLDDHDYGSWGNYNNPLYDDS</sequence>
<dbReference type="Ensembl" id="ENSFCTT00005026730.1">
    <property type="protein sequence ID" value="ENSFCTP00005017324.1"/>
    <property type="gene ID" value="ENSFCTG00005009577.1"/>
</dbReference>